<accession>A0A3N4IQZ2</accession>
<sequence>MSFTTLPAELHLQIVEFLEPEPFDILCLSNASRQLRLLLRPRFYKCIKDVIKNWRTPWHLRFACAPEQNLLELWDVMDGWDVEVAARMSVRLLEMLKREQVKQEKAEKAAAREAAMVKKREKEEKEEAEDSDDGAETKWFTAEDENSESESESESDSENDDEQECDCRYGEEHDVGCEFSVKESLSPEKLERKQKRWGRFITLLNDFGKSIEEERRSDGAEGRDLIEREILNHCLGEDNALGLATFIEHGFRKTLLDDAFEDEEEFITQPMFSAVSAHAFRVIKVLIENGANPNALIDDRSERMTRRMYDTPGYSIIFTMLLWLGNDALDGTEGDISRQLELIEVLVKAGGDINCIGTPYSPIYDWFHGDEVTEKITTAAKVFPRLLKMGLNPNPEPPSEDWQRRNTVPNYNPVFLGLADATRSSFVDADTIWKLLRAFLKAGTDTETPGAEPFRRTILVELVRRMVGGPDFDHTARRDLLHFAKILIEFGAKTDATDEHGYSPLVIAAAWGQREILEVLLPDQPEMVEKWLGDKTFWAGLDLDKTRQEIGAMYGRVDENSRIGTCSCCAGLITYHNYHWE</sequence>
<feature type="region of interest" description="Disordered" evidence="1">
    <location>
        <begin position="112"/>
        <end position="166"/>
    </location>
</feature>
<dbReference type="InterPro" id="IPR002110">
    <property type="entry name" value="Ankyrin_rpt"/>
</dbReference>
<evidence type="ECO:0000313" key="3">
    <source>
        <dbReference type="Proteomes" id="UP000275078"/>
    </source>
</evidence>
<name>A0A3N4IQZ2_ASCIM</name>
<protein>
    <submittedName>
        <fullName evidence="2">Uncharacterized protein</fullName>
    </submittedName>
</protein>
<dbReference type="SUPFAM" id="SSF48403">
    <property type="entry name" value="Ankyrin repeat"/>
    <property type="match status" value="1"/>
</dbReference>
<organism evidence="2 3">
    <name type="scientific">Ascobolus immersus RN42</name>
    <dbReference type="NCBI Taxonomy" id="1160509"/>
    <lineage>
        <taxon>Eukaryota</taxon>
        <taxon>Fungi</taxon>
        <taxon>Dikarya</taxon>
        <taxon>Ascomycota</taxon>
        <taxon>Pezizomycotina</taxon>
        <taxon>Pezizomycetes</taxon>
        <taxon>Pezizales</taxon>
        <taxon>Ascobolaceae</taxon>
        <taxon>Ascobolus</taxon>
    </lineage>
</organism>
<evidence type="ECO:0000256" key="1">
    <source>
        <dbReference type="SAM" id="MobiDB-lite"/>
    </source>
</evidence>
<proteinExistence type="predicted"/>
<keyword evidence="3" id="KW-1185">Reference proteome</keyword>
<feature type="compositionally biased region" description="Basic and acidic residues" evidence="1">
    <location>
        <begin position="112"/>
        <end position="125"/>
    </location>
</feature>
<evidence type="ECO:0000313" key="2">
    <source>
        <dbReference type="EMBL" id="RPA86640.1"/>
    </source>
</evidence>
<dbReference type="InterPro" id="IPR036770">
    <property type="entry name" value="Ankyrin_rpt-contain_sf"/>
</dbReference>
<dbReference type="SMART" id="SM00248">
    <property type="entry name" value="ANK"/>
    <property type="match status" value="4"/>
</dbReference>
<reference evidence="2 3" key="1">
    <citation type="journal article" date="2018" name="Nat. Ecol. Evol.">
        <title>Pezizomycetes genomes reveal the molecular basis of ectomycorrhizal truffle lifestyle.</title>
        <authorList>
            <person name="Murat C."/>
            <person name="Payen T."/>
            <person name="Noel B."/>
            <person name="Kuo A."/>
            <person name="Morin E."/>
            <person name="Chen J."/>
            <person name="Kohler A."/>
            <person name="Krizsan K."/>
            <person name="Balestrini R."/>
            <person name="Da Silva C."/>
            <person name="Montanini B."/>
            <person name="Hainaut M."/>
            <person name="Levati E."/>
            <person name="Barry K.W."/>
            <person name="Belfiori B."/>
            <person name="Cichocki N."/>
            <person name="Clum A."/>
            <person name="Dockter R.B."/>
            <person name="Fauchery L."/>
            <person name="Guy J."/>
            <person name="Iotti M."/>
            <person name="Le Tacon F."/>
            <person name="Lindquist E.A."/>
            <person name="Lipzen A."/>
            <person name="Malagnac F."/>
            <person name="Mello A."/>
            <person name="Molinier V."/>
            <person name="Miyauchi S."/>
            <person name="Poulain J."/>
            <person name="Riccioni C."/>
            <person name="Rubini A."/>
            <person name="Sitrit Y."/>
            <person name="Splivallo R."/>
            <person name="Traeger S."/>
            <person name="Wang M."/>
            <person name="Zifcakova L."/>
            <person name="Wipf D."/>
            <person name="Zambonelli A."/>
            <person name="Paolocci F."/>
            <person name="Nowrousian M."/>
            <person name="Ottonello S."/>
            <person name="Baldrian P."/>
            <person name="Spatafora J.W."/>
            <person name="Henrissat B."/>
            <person name="Nagy L.G."/>
            <person name="Aury J.M."/>
            <person name="Wincker P."/>
            <person name="Grigoriev I.V."/>
            <person name="Bonfante P."/>
            <person name="Martin F.M."/>
        </authorList>
    </citation>
    <scope>NUCLEOTIDE SEQUENCE [LARGE SCALE GENOMIC DNA]</scope>
    <source>
        <strain evidence="2 3">RN42</strain>
    </source>
</reference>
<gene>
    <name evidence="2" type="ORF">BJ508DRAFT_411286</name>
</gene>
<dbReference type="EMBL" id="ML119649">
    <property type="protein sequence ID" value="RPA86640.1"/>
    <property type="molecule type" value="Genomic_DNA"/>
</dbReference>
<dbReference type="Gene3D" id="1.25.40.20">
    <property type="entry name" value="Ankyrin repeat-containing domain"/>
    <property type="match status" value="1"/>
</dbReference>
<dbReference type="AlphaFoldDB" id="A0A3N4IQZ2"/>
<feature type="compositionally biased region" description="Acidic residues" evidence="1">
    <location>
        <begin position="142"/>
        <end position="164"/>
    </location>
</feature>
<dbReference type="OrthoDB" id="20872at2759"/>
<dbReference type="Proteomes" id="UP000275078">
    <property type="component" value="Unassembled WGS sequence"/>
</dbReference>